<dbReference type="SUPFAM" id="SSF56112">
    <property type="entry name" value="Protein kinase-like (PK-like)"/>
    <property type="match status" value="1"/>
</dbReference>
<feature type="domain" description="Protein kinase" evidence="6">
    <location>
        <begin position="1"/>
        <end position="180"/>
    </location>
</feature>
<dbReference type="InterPro" id="IPR011009">
    <property type="entry name" value="Kinase-like_dom_sf"/>
</dbReference>
<keyword evidence="3" id="KW-0418">Kinase</keyword>
<evidence type="ECO:0000256" key="2">
    <source>
        <dbReference type="ARBA" id="ARBA00022741"/>
    </source>
</evidence>
<evidence type="ECO:0000256" key="4">
    <source>
        <dbReference type="ARBA" id="ARBA00022840"/>
    </source>
</evidence>
<evidence type="ECO:0000259" key="6">
    <source>
        <dbReference type="PROSITE" id="PS50011"/>
    </source>
</evidence>
<name>A0A835RXI2_VANPL</name>
<gene>
    <name evidence="7" type="ORF">HPP92_000178</name>
</gene>
<evidence type="ECO:0000313" key="7">
    <source>
        <dbReference type="EMBL" id="KAG0500106.1"/>
    </source>
</evidence>
<proteinExistence type="predicted"/>
<feature type="region of interest" description="Disordered" evidence="5">
    <location>
        <begin position="221"/>
        <end position="245"/>
    </location>
</feature>
<dbReference type="GO" id="GO:0004672">
    <property type="term" value="F:protein kinase activity"/>
    <property type="evidence" value="ECO:0007669"/>
    <property type="project" value="InterPro"/>
</dbReference>
<keyword evidence="1" id="KW-0808">Transferase</keyword>
<protein>
    <recommendedName>
        <fullName evidence="6">Protein kinase domain-containing protein</fullName>
    </recommendedName>
</protein>
<keyword evidence="2" id="KW-0547">Nucleotide-binding</keyword>
<dbReference type="InterPro" id="IPR008271">
    <property type="entry name" value="Ser/Thr_kinase_AS"/>
</dbReference>
<dbReference type="InterPro" id="IPR000719">
    <property type="entry name" value="Prot_kinase_dom"/>
</dbReference>
<feature type="compositionally biased region" description="Acidic residues" evidence="5">
    <location>
        <begin position="224"/>
        <end position="237"/>
    </location>
</feature>
<sequence length="245" mass="26940">MLTEGLKNGVFVRYLHHEADPRIIHRDIKASNVLLDSDFNPLVADFGFAKLIPDGVSHMTTRVKGSLGYLATEYAMWGKVSESCDVYSFGILLIEARLRPEAHRAPPGWGEADHHHRAEPLMASTSRLTEIVDPRLHGDFDVQQLRRVLHAAARAVQSEPDRRPTMNQVLDVIRGSAPAADPVKNAGRMKAACRGPLDEGGRGSTMSGSVVRLKSVNYGKELMDMDDDEEDEAEGGDDDLKGKTT</sequence>
<dbReference type="OrthoDB" id="676594at2759"/>
<dbReference type="InterPro" id="IPR052059">
    <property type="entry name" value="CR_Ser/Thr_kinase"/>
</dbReference>
<dbReference type="EMBL" id="JADCNM010000001">
    <property type="protein sequence ID" value="KAG0500106.1"/>
    <property type="molecule type" value="Genomic_DNA"/>
</dbReference>
<dbReference type="PROSITE" id="PS50011">
    <property type="entry name" value="PROTEIN_KINASE_DOM"/>
    <property type="match status" value="1"/>
</dbReference>
<evidence type="ECO:0000313" key="8">
    <source>
        <dbReference type="Proteomes" id="UP000639772"/>
    </source>
</evidence>
<keyword evidence="4" id="KW-0067">ATP-binding</keyword>
<accession>A0A835RXI2</accession>
<dbReference type="Proteomes" id="UP000639772">
    <property type="component" value="Chromosome 1"/>
</dbReference>
<dbReference type="AlphaFoldDB" id="A0A835RXI2"/>
<dbReference type="PANTHER" id="PTHR47973">
    <property type="entry name" value="CYSTEINE-RICH RECEPTOR-LIKE PROTEIN KINASE 3"/>
    <property type="match status" value="1"/>
</dbReference>
<evidence type="ECO:0000256" key="1">
    <source>
        <dbReference type="ARBA" id="ARBA00022679"/>
    </source>
</evidence>
<evidence type="ECO:0000256" key="3">
    <source>
        <dbReference type="ARBA" id="ARBA00022777"/>
    </source>
</evidence>
<reference evidence="7 8" key="1">
    <citation type="journal article" date="2020" name="Nat. Food">
        <title>A phased Vanilla planifolia genome enables genetic improvement of flavour and production.</title>
        <authorList>
            <person name="Hasing T."/>
            <person name="Tang H."/>
            <person name="Brym M."/>
            <person name="Khazi F."/>
            <person name="Huang T."/>
            <person name="Chambers A.H."/>
        </authorList>
    </citation>
    <scope>NUCLEOTIDE SEQUENCE [LARGE SCALE GENOMIC DNA]</scope>
    <source>
        <tissue evidence="7">Leaf</tissue>
    </source>
</reference>
<organism evidence="7 8">
    <name type="scientific">Vanilla planifolia</name>
    <name type="common">Vanilla</name>
    <dbReference type="NCBI Taxonomy" id="51239"/>
    <lineage>
        <taxon>Eukaryota</taxon>
        <taxon>Viridiplantae</taxon>
        <taxon>Streptophyta</taxon>
        <taxon>Embryophyta</taxon>
        <taxon>Tracheophyta</taxon>
        <taxon>Spermatophyta</taxon>
        <taxon>Magnoliopsida</taxon>
        <taxon>Liliopsida</taxon>
        <taxon>Asparagales</taxon>
        <taxon>Orchidaceae</taxon>
        <taxon>Vanilloideae</taxon>
        <taxon>Vanilleae</taxon>
        <taxon>Vanilla</taxon>
    </lineage>
</organism>
<comment type="caution">
    <text evidence="7">The sequence shown here is derived from an EMBL/GenBank/DDBJ whole genome shotgun (WGS) entry which is preliminary data.</text>
</comment>
<evidence type="ECO:0000256" key="5">
    <source>
        <dbReference type="SAM" id="MobiDB-lite"/>
    </source>
</evidence>
<dbReference type="GO" id="GO:0005524">
    <property type="term" value="F:ATP binding"/>
    <property type="evidence" value="ECO:0007669"/>
    <property type="project" value="UniProtKB-KW"/>
</dbReference>
<dbReference type="PROSITE" id="PS00108">
    <property type="entry name" value="PROTEIN_KINASE_ST"/>
    <property type="match status" value="1"/>
</dbReference>
<dbReference type="Gene3D" id="1.10.510.10">
    <property type="entry name" value="Transferase(Phosphotransferase) domain 1"/>
    <property type="match status" value="1"/>
</dbReference>
<dbReference type="Pfam" id="PF00069">
    <property type="entry name" value="Pkinase"/>
    <property type="match status" value="1"/>
</dbReference>